<accession>A0A1T4URU4</accession>
<evidence type="ECO:0000313" key="9">
    <source>
        <dbReference type="Proteomes" id="UP000190162"/>
    </source>
</evidence>
<dbReference type="OrthoDB" id="9795573at2"/>
<dbReference type="InterPro" id="IPR053876">
    <property type="entry name" value="Phage_int_M"/>
</dbReference>
<dbReference type="InterPro" id="IPR011010">
    <property type="entry name" value="DNA_brk_join_enz"/>
</dbReference>
<evidence type="ECO:0000256" key="3">
    <source>
        <dbReference type="ARBA" id="ARBA00023125"/>
    </source>
</evidence>
<dbReference type="InterPro" id="IPR050808">
    <property type="entry name" value="Phage_Integrase"/>
</dbReference>
<evidence type="ECO:0000313" key="8">
    <source>
        <dbReference type="EMBL" id="SKA55358.1"/>
    </source>
</evidence>
<dbReference type="Gene3D" id="3.30.160.390">
    <property type="entry name" value="Integrase, DNA-binding domain"/>
    <property type="match status" value="1"/>
</dbReference>
<dbReference type="Pfam" id="PF00589">
    <property type="entry name" value="Phage_integrase"/>
    <property type="match status" value="1"/>
</dbReference>
<feature type="domain" description="Tyr recombinase" evidence="6">
    <location>
        <begin position="209"/>
        <end position="387"/>
    </location>
</feature>
<gene>
    <name evidence="8" type="ORF">SAMN02745132_02337</name>
</gene>
<dbReference type="SUPFAM" id="SSF56349">
    <property type="entry name" value="DNA breaking-rejoining enzymes"/>
    <property type="match status" value="1"/>
</dbReference>
<keyword evidence="3 5" id="KW-0238">DNA-binding</keyword>
<dbReference type="PANTHER" id="PTHR30629">
    <property type="entry name" value="PROPHAGE INTEGRASE"/>
    <property type="match status" value="1"/>
</dbReference>
<dbReference type="InterPro" id="IPR025166">
    <property type="entry name" value="Integrase_DNA_bind_dom"/>
</dbReference>
<dbReference type="InterPro" id="IPR002104">
    <property type="entry name" value="Integrase_catalytic"/>
</dbReference>
<dbReference type="PANTHER" id="PTHR30629:SF6">
    <property type="entry name" value="PROPHAGE INTEGRASE INTA-RELATED"/>
    <property type="match status" value="1"/>
</dbReference>
<dbReference type="InterPro" id="IPR038488">
    <property type="entry name" value="Integrase_DNA-bd_sf"/>
</dbReference>
<dbReference type="Proteomes" id="UP000190162">
    <property type="component" value="Unassembled WGS sequence"/>
</dbReference>
<name>A0A1T4URU4_9GAMM</name>
<reference evidence="9" key="1">
    <citation type="submission" date="2017-02" db="EMBL/GenBank/DDBJ databases">
        <authorList>
            <person name="Varghese N."/>
            <person name="Submissions S."/>
        </authorList>
    </citation>
    <scope>NUCLEOTIDE SEQUENCE [LARGE SCALE GENOMIC DNA]</scope>
    <source>
        <strain evidence="9">DSM 22720</strain>
    </source>
</reference>
<dbReference type="RefSeq" id="WP_078752683.1">
    <property type="nucleotide sequence ID" value="NZ_FUXU01000026.1"/>
</dbReference>
<keyword evidence="2" id="KW-0229">DNA integration</keyword>
<dbReference type="InterPro" id="IPR044068">
    <property type="entry name" value="CB"/>
</dbReference>
<dbReference type="Gene3D" id="1.10.150.130">
    <property type="match status" value="1"/>
</dbReference>
<dbReference type="AlphaFoldDB" id="A0A1T4URU4"/>
<dbReference type="InterPro" id="IPR013762">
    <property type="entry name" value="Integrase-like_cat_sf"/>
</dbReference>
<evidence type="ECO:0000256" key="5">
    <source>
        <dbReference type="PROSITE-ProRule" id="PRU01248"/>
    </source>
</evidence>
<comment type="similarity">
    <text evidence="1">Belongs to the 'phage' integrase family.</text>
</comment>
<organism evidence="8 9">
    <name type="scientific">Enterovibrio nigricans DSM 22720</name>
    <dbReference type="NCBI Taxonomy" id="1121868"/>
    <lineage>
        <taxon>Bacteria</taxon>
        <taxon>Pseudomonadati</taxon>
        <taxon>Pseudomonadota</taxon>
        <taxon>Gammaproteobacteria</taxon>
        <taxon>Vibrionales</taxon>
        <taxon>Vibrionaceae</taxon>
        <taxon>Enterovibrio</taxon>
    </lineage>
</organism>
<evidence type="ECO:0000256" key="4">
    <source>
        <dbReference type="ARBA" id="ARBA00023172"/>
    </source>
</evidence>
<evidence type="ECO:0000256" key="2">
    <source>
        <dbReference type="ARBA" id="ARBA00022908"/>
    </source>
</evidence>
<dbReference type="NCBIfam" id="NF007246">
    <property type="entry name" value="PRK09692.1"/>
    <property type="match status" value="1"/>
</dbReference>
<dbReference type="PROSITE" id="PS51900">
    <property type="entry name" value="CB"/>
    <property type="match status" value="1"/>
</dbReference>
<proteinExistence type="inferred from homology"/>
<dbReference type="GO" id="GO:0015074">
    <property type="term" value="P:DNA integration"/>
    <property type="evidence" value="ECO:0007669"/>
    <property type="project" value="UniProtKB-KW"/>
</dbReference>
<dbReference type="Gene3D" id="1.10.443.10">
    <property type="entry name" value="Intergrase catalytic core"/>
    <property type="match status" value="1"/>
</dbReference>
<dbReference type="InterPro" id="IPR010998">
    <property type="entry name" value="Integrase_recombinase_N"/>
</dbReference>
<keyword evidence="4" id="KW-0233">DNA recombination</keyword>
<protein>
    <submittedName>
        <fullName evidence="8">Integrase</fullName>
    </submittedName>
</protein>
<sequence>MARQIKPLSTTQVSKAKPAEKEYSLADGNGLYLRIKPNGSKLWLFNYIHPITKKRKNVGLGIFPDITLASAREKTREMRTLVAEGIDPKTYRDNQRINAQIAQASTLKAVAEEWFEVKSHKVSANYADDIWRSLELHVFPNLGNFPIHELTCPIVIQVLRPIEAKGTLETVQRVCQRLNEIMDYATNCGKLQSNPLSKIRQVFKKPEVEHMLTIKPEDLNLLMQKMSLANIKHITRCAFEFQLHTLTRPVECARAEWSEIDFVKRLWVISRTKMKMKRDHKIPLSYASIQLLEFMKPISFGQKYVFPSGKSTGEHMNSQSVNAALKRAGMSGKLVSHGMRSIGSTALNEHGFNKDAIELCLAHVDSNTIRDIYNNAEYLDERRKIMTWWSDFILEASKNTNTIAKPEQH</sequence>
<dbReference type="GO" id="GO:0003677">
    <property type="term" value="F:DNA binding"/>
    <property type="evidence" value="ECO:0007669"/>
    <property type="project" value="UniProtKB-UniRule"/>
</dbReference>
<feature type="domain" description="Core-binding (CB)" evidence="7">
    <location>
        <begin position="105"/>
        <end position="186"/>
    </location>
</feature>
<dbReference type="EMBL" id="FUXU01000026">
    <property type="protein sequence ID" value="SKA55358.1"/>
    <property type="molecule type" value="Genomic_DNA"/>
</dbReference>
<dbReference type="PROSITE" id="PS51898">
    <property type="entry name" value="TYR_RECOMBINASE"/>
    <property type="match status" value="1"/>
</dbReference>
<keyword evidence="9" id="KW-1185">Reference proteome</keyword>
<dbReference type="GO" id="GO:0006310">
    <property type="term" value="P:DNA recombination"/>
    <property type="evidence" value="ECO:0007669"/>
    <property type="project" value="UniProtKB-KW"/>
</dbReference>
<dbReference type="Pfam" id="PF13356">
    <property type="entry name" value="Arm-DNA-bind_3"/>
    <property type="match status" value="1"/>
</dbReference>
<evidence type="ECO:0000259" key="7">
    <source>
        <dbReference type="PROSITE" id="PS51900"/>
    </source>
</evidence>
<dbReference type="CDD" id="cd00801">
    <property type="entry name" value="INT_P4_C"/>
    <property type="match status" value="1"/>
</dbReference>
<evidence type="ECO:0000256" key="1">
    <source>
        <dbReference type="ARBA" id="ARBA00008857"/>
    </source>
</evidence>
<evidence type="ECO:0000259" key="6">
    <source>
        <dbReference type="PROSITE" id="PS51898"/>
    </source>
</evidence>
<dbReference type="Pfam" id="PF22022">
    <property type="entry name" value="Phage_int_M"/>
    <property type="match status" value="1"/>
</dbReference>